<keyword evidence="2" id="KW-0808">Transferase</keyword>
<dbReference type="GO" id="GO:0000428">
    <property type="term" value="C:DNA-directed RNA polymerase complex"/>
    <property type="evidence" value="ECO:0007669"/>
    <property type="project" value="UniProtKB-KW"/>
</dbReference>
<organism evidence="5 6">
    <name type="scientific">Escallonia herrerae</name>
    <dbReference type="NCBI Taxonomy" id="1293975"/>
    <lineage>
        <taxon>Eukaryota</taxon>
        <taxon>Viridiplantae</taxon>
        <taxon>Streptophyta</taxon>
        <taxon>Embryophyta</taxon>
        <taxon>Tracheophyta</taxon>
        <taxon>Spermatophyta</taxon>
        <taxon>Magnoliopsida</taxon>
        <taxon>eudicotyledons</taxon>
        <taxon>Gunneridae</taxon>
        <taxon>Pentapetalae</taxon>
        <taxon>asterids</taxon>
        <taxon>campanulids</taxon>
        <taxon>Escalloniales</taxon>
        <taxon>Escalloniaceae</taxon>
        <taxon>Escallonia</taxon>
    </lineage>
</organism>
<gene>
    <name evidence="5" type="ORF">RJ639_003000</name>
</gene>
<evidence type="ECO:0000256" key="3">
    <source>
        <dbReference type="ARBA" id="ARBA00022695"/>
    </source>
</evidence>
<accession>A0AA88W5B0</accession>
<dbReference type="InterPro" id="IPR050254">
    <property type="entry name" value="RNA_pol_beta''_euk"/>
</dbReference>
<proteinExistence type="predicted"/>
<comment type="caution">
    <text evidence="5">The sequence shown here is derived from an EMBL/GenBank/DDBJ whole genome shotgun (WGS) entry which is preliminary data.</text>
</comment>
<evidence type="ECO:0000256" key="4">
    <source>
        <dbReference type="ARBA" id="ARBA00023163"/>
    </source>
</evidence>
<protein>
    <submittedName>
        <fullName evidence="5">Uncharacterized protein</fullName>
    </submittedName>
</protein>
<evidence type="ECO:0000313" key="5">
    <source>
        <dbReference type="EMBL" id="KAK3019953.1"/>
    </source>
</evidence>
<dbReference type="AlphaFoldDB" id="A0AA88W5B0"/>
<evidence type="ECO:0000313" key="6">
    <source>
        <dbReference type="Proteomes" id="UP001188597"/>
    </source>
</evidence>
<dbReference type="GO" id="GO:0016779">
    <property type="term" value="F:nucleotidyltransferase activity"/>
    <property type="evidence" value="ECO:0007669"/>
    <property type="project" value="UniProtKB-KW"/>
</dbReference>
<sequence length="104" mass="12100">MLWSEPYARSITQLTLRTRTSGLLIRATANYVEALSNGKLLFNKDLVYVPRTRHHEHPDFLCSIDLYYVESEQVIAKICTEISTLCYKEKVRKHISSKIEGEMH</sequence>
<dbReference type="PANTHER" id="PTHR34995:SF1">
    <property type="entry name" value="DNA-DIRECTED RNA POLYMERASE SUBUNIT BETA"/>
    <property type="match status" value="1"/>
</dbReference>
<dbReference type="EMBL" id="JAVXUP010000843">
    <property type="protein sequence ID" value="KAK3019953.1"/>
    <property type="molecule type" value="Genomic_DNA"/>
</dbReference>
<dbReference type="Proteomes" id="UP001188597">
    <property type="component" value="Unassembled WGS sequence"/>
</dbReference>
<keyword evidence="6" id="KW-1185">Reference proteome</keyword>
<keyword evidence="4" id="KW-0804">Transcription</keyword>
<evidence type="ECO:0000256" key="1">
    <source>
        <dbReference type="ARBA" id="ARBA00022478"/>
    </source>
</evidence>
<name>A0AA88W5B0_9ASTE</name>
<reference evidence="5" key="1">
    <citation type="submission" date="2022-12" db="EMBL/GenBank/DDBJ databases">
        <title>Draft genome assemblies for two species of Escallonia (Escalloniales).</title>
        <authorList>
            <person name="Chanderbali A."/>
            <person name="Dervinis C."/>
            <person name="Anghel I."/>
            <person name="Soltis D."/>
            <person name="Soltis P."/>
            <person name="Zapata F."/>
        </authorList>
    </citation>
    <scope>NUCLEOTIDE SEQUENCE</scope>
    <source>
        <strain evidence="5">UCBG64.0493</strain>
        <tissue evidence="5">Leaf</tissue>
    </source>
</reference>
<evidence type="ECO:0000256" key="2">
    <source>
        <dbReference type="ARBA" id="ARBA00022679"/>
    </source>
</evidence>
<keyword evidence="3" id="KW-0548">Nucleotidyltransferase</keyword>
<keyword evidence="1" id="KW-0240">DNA-directed RNA polymerase</keyword>
<dbReference type="PANTHER" id="PTHR34995">
    <property type="entry name" value="DNA-DIRECTED RNA POLYMERASE SUBUNIT BETA"/>
    <property type="match status" value="1"/>
</dbReference>